<sequence>MFADDVLLFGEATEAQASCMLNCLERPCKASGERVSTSKSSLFFSPRVPPQMKQNLSAMSGMKVTTAIGRYLGFPLTRKRRPTETFQYIVDNVSSRLAMWKEKSLSRAGRITLAKSVLSAMPLYPMQVAQIPHSICLQIERIQWKFILGHSESSAGFHPIGWHQITLPKDHGGLGFRRLSSLNDACGAKLMWKLLSGSNSLWAEVLFNKYMLRNDSDLFSVKTSDSLLWKFITKQRHLVLSGSVWNVRNGRDVKFFKDRWLLKNTALFELCTRPLSAEEEESVVASRTVGRCWDFVRLSEVLPGNVIQKLIAILPPMIEAGNDFLSWKESKDGAFSVKSAYQLLVNNGVVVGSAASRLFKGIWKWKGAERIKIFMYVDRILKSSPYQFLEE</sequence>
<dbReference type="Proteomes" id="UP001293593">
    <property type="component" value="Unassembled WGS sequence"/>
</dbReference>
<dbReference type="EMBL" id="JAWXYG010000009">
    <property type="protein sequence ID" value="KAK4261983.1"/>
    <property type="molecule type" value="Genomic_DNA"/>
</dbReference>
<name>A0AAE1MHB6_9FABA</name>
<dbReference type="PANTHER" id="PTHR33116:SF78">
    <property type="entry name" value="OS12G0587133 PROTEIN"/>
    <property type="match status" value="1"/>
</dbReference>
<proteinExistence type="predicted"/>
<organism evidence="1 2">
    <name type="scientific">Acacia crassicarpa</name>
    <name type="common">northern wattle</name>
    <dbReference type="NCBI Taxonomy" id="499986"/>
    <lineage>
        <taxon>Eukaryota</taxon>
        <taxon>Viridiplantae</taxon>
        <taxon>Streptophyta</taxon>
        <taxon>Embryophyta</taxon>
        <taxon>Tracheophyta</taxon>
        <taxon>Spermatophyta</taxon>
        <taxon>Magnoliopsida</taxon>
        <taxon>eudicotyledons</taxon>
        <taxon>Gunneridae</taxon>
        <taxon>Pentapetalae</taxon>
        <taxon>rosids</taxon>
        <taxon>fabids</taxon>
        <taxon>Fabales</taxon>
        <taxon>Fabaceae</taxon>
        <taxon>Caesalpinioideae</taxon>
        <taxon>mimosoid clade</taxon>
        <taxon>Acacieae</taxon>
        <taxon>Acacia</taxon>
    </lineage>
</organism>
<protein>
    <submittedName>
        <fullName evidence="1">Uncharacterized protein</fullName>
    </submittedName>
</protein>
<comment type="caution">
    <text evidence="1">The sequence shown here is derived from an EMBL/GenBank/DDBJ whole genome shotgun (WGS) entry which is preliminary data.</text>
</comment>
<accession>A0AAE1MHB6</accession>
<dbReference type="PANTHER" id="PTHR33116">
    <property type="entry name" value="REVERSE TRANSCRIPTASE ZINC-BINDING DOMAIN-CONTAINING PROTEIN-RELATED-RELATED"/>
    <property type="match status" value="1"/>
</dbReference>
<gene>
    <name evidence="1" type="ORF">QN277_027606</name>
</gene>
<evidence type="ECO:0000313" key="2">
    <source>
        <dbReference type="Proteomes" id="UP001293593"/>
    </source>
</evidence>
<keyword evidence="2" id="KW-1185">Reference proteome</keyword>
<evidence type="ECO:0000313" key="1">
    <source>
        <dbReference type="EMBL" id="KAK4261983.1"/>
    </source>
</evidence>
<reference evidence="1" key="1">
    <citation type="submission" date="2023-10" db="EMBL/GenBank/DDBJ databases">
        <title>Chromosome-level genome of the transformable northern wattle, Acacia crassicarpa.</title>
        <authorList>
            <person name="Massaro I."/>
            <person name="Sinha N.R."/>
            <person name="Poethig S."/>
            <person name="Leichty A.R."/>
        </authorList>
    </citation>
    <scope>NUCLEOTIDE SEQUENCE</scope>
    <source>
        <strain evidence="1">Acra3RX</strain>
        <tissue evidence="1">Leaf</tissue>
    </source>
</reference>
<dbReference type="AlphaFoldDB" id="A0AAE1MHB6"/>